<keyword evidence="3" id="KW-1185">Reference proteome</keyword>
<organism evidence="2 3">
    <name type="scientific">Bowmanella dokdonensis</name>
    <dbReference type="NCBI Taxonomy" id="751969"/>
    <lineage>
        <taxon>Bacteria</taxon>
        <taxon>Pseudomonadati</taxon>
        <taxon>Pseudomonadota</taxon>
        <taxon>Gammaproteobacteria</taxon>
        <taxon>Alteromonadales</taxon>
        <taxon>Alteromonadaceae</taxon>
        <taxon>Bowmanella</taxon>
    </lineage>
</organism>
<evidence type="ECO:0000259" key="1">
    <source>
        <dbReference type="Pfam" id="PF04738"/>
    </source>
</evidence>
<evidence type="ECO:0000313" key="3">
    <source>
        <dbReference type="Proteomes" id="UP000664654"/>
    </source>
</evidence>
<feature type="domain" description="Lantibiotic dehydratase N-terminal" evidence="1">
    <location>
        <begin position="158"/>
        <end position="430"/>
    </location>
</feature>
<dbReference type="Proteomes" id="UP000664654">
    <property type="component" value="Unassembled WGS sequence"/>
</dbReference>
<protein>
    <submittedName>
        <fullName evidence="2">Lantibiotic dehydratase</fullName>
    </submittedName>
</protein>
<proteinExistence type="predicted"/>
<evidence type="ECO:0000313" key="2">
    <source>
        <dbReference type="EMBL" id="MBN7823936.1"/>
    </source>
</evidence>
<dbReference type="EMBL" id="JAFKCV010000001">
    <property type="protein sequence ID" value="MBN7823936.1"/>
    <property type="molecule type" value="Genomic_DNA"/>
</dbReference>
<comment type="caution">
    <text evidence="2">The sequence shown here is derived from an EMBL/GenBank/DDBJ whole genome shotgun (WGS) entry which is preliminary data.</text>
</comment>
<dbReference type="RefSeq" id="WP_206572039.1">
    <property type="nucleotide sequence ID" value="NZ_JAFKCV010000001.1"/>
</dbReference>
<name>A0A939IPZ1_9ALTE</name>
<gene>
    <name evidence="2" type="ORF">J0A66_01745</name>
</gene>
<reference evidence="2" key="1">
    <citation type="submission" date="2021-03" db="EMBL/GenBank/DDBJ databases">
        <title>novel species isolated from a fishpond in China.</title>
        <authorList>
            <person name="Lu H."/>
            <person name="Cai Z."/>
        </authorList>
    </citation>
    <scope>NUCLEOTIDE SEQUENCE</scope>
    <source>
        <strain evidence="2">JCM 30855</strain>
    </source>
</reference>
<dbReference type="InterPro" id="IPR006827">
    <property type="entry name" value="Lant_deHydtase_N"/>
</dbReference>
<sequence length="1283" mass="145394">MSTKAHTSNPGLRLKNLLVHPNYILRVGGESIHSIEHLESGQTISLLQERDRLLSTLDREITLVCDALEERIPDLQEKSHSRAAINIKRALFNRKLFKADWLSTLQDCLPGELNERIRHILQHLEKAQVLTEQAIAAYDQEIDASGPGIRALLAHDNLLDGLAYSNPDLKAKLLRGLGDPSRKLKQKELRNQEDALLQYYARCSTKTSPLSTFTVAHVGQWQQGSEQPGWQIDFSDALERRVEFKAGLIHYLLAPLVERFEYAAALFPFKLNTSVRRADGKIRLMSVSAGQEGNGRTWGTGLSESSLNENAVIGLIEHVLNAAPDGHLYLQPLCEQVCRLAPKLNAGQVMQFVGRLFAIKYLLPETGDLQQQDHLEWGIALCEKADARLGMALTAPLKQIRQQLTLLAAPSCAQREDKINSIRDAVGELAETLGVDKDSPIFRPTFYENCYLQQRDRDLDVSVLSPFYEELSRLQGISFLLDFNQEVRAYMTDLFLSQYTEQGICTDVRGFLEQFDEIYSPGVIGGQIDKSRQPASSDLNRQMMEVKQAFDDYLAPLLQGSENVELSIEALDGILAQLPDAVKARSSSYSYAVQVAGQSGQGKMILNQVFGGRSSIMSRFMEILDAEQIDALKSYLKNSSEHQRYMELSGVFGFNANRHPRLCDTELVVPPFPVGRQDTSKLRLDELSLVFDRDKHTLVFQDPQGNKLDLWYQGLLIPSLLPRFHRLLSLGFTDGPSLTVIKSLIERNLISASSPCVVPRVSLGNLVMFRRSWIMPFSHVPDPNVSAKDFYFAIQAWKQARNLPTRFFLRALPLVEDAEGQPITNAVDWDNVNFKDMKPFYVDLDSPRFTRLMQRMLKRNRFTLCLSELLPDLKDYASTVEGRPHVSELHFELSAPARQPLVQQPSWHLMRVAYFEQSKADLILGPVAQAIEMARATPGVWDVLMQPHWKFGPHVDLRILTDQSTFQNHLYPALKGLFDTWLAEHPSKTVLEPAEYEALSRKIGMFELESGPYLPLLENNSVSLAPFKPSQNLLLQEYADSKDRMMADFTPDLIRLLGAKQAQADAFFLTLVGMLVITGNSFAMDGIQRGYMSLRSHADYFFSAHDSKGQLQAKFNAMEQGKRRQLDEIVTHCTSRRFRQIPLPAEFLSILEHWQQVVDAMSLRHEQIVRDNYDLLVSQTTHQDTANSLKDALPEEFIQAFSNKKTTELGEYFLNTEEGQQAQKSQMFMVYRTNVNFFYSLLPILEASPIQKFCLCHLVANSVERVFDKDWRSMIGLTRELSA</sequence>
<dbReference type="Pfam" id="PF04738">
    <property type="entry name" value="Lant_dehydr_N"/>
    <property type="match status" value="1"/>
</dbReference>
<accession>A0A939IPZ1</accession>